<dbReference type="PROSITE" id="PS50865">
    <property type="entry name" value="ZF_MYND_2"/>
    <property type="match status" value="1"/>
</dbReference>
<dbReference type="AlphaFoldDB" id="A0A2G8SA79"/>
<evidence type="ECO:0000256" key="2">
    <source>
        <dbReference type="ARBA" id="ARBA00022771"/>
    </source>
</evidence>
<dbReference type="OrthoDB" id="5231159at2759"/>
<name>A0A2G8SA79_9APHY</name>
<keyword evidence="7" id="KW-1185">Reference proteome</keyword>
<sequence length="307" mass="34694">MTTTIEWVGLPDVLGCGWCQRSDLSKQQLKQCGGCGAVRYCSKACQRTAWPYHKSTCRSNSSETVTGAEQAGYTAPLSLANAVKLWANTHEDAFSTVVHTIVRSRGGVDWVLSNERCIVFYLRPLAHYADNPATAFEVTSLMLVSRDADLGDEHADEPFRDLWEEPLRASRAQDAAQIVRTDPNPRFAGLLPATFMVADTEVVLHSHYALYRPEDHDDGAPLPERVEAAFYDLQRLCVRAIAVGLVLRNPTDGSFPQVGYMLQERKKWVWKPMKNPLGLMAMTQDADDRPRRSKLSLRELWKLWRQW</sequence>
<reference evidence="6 7" key="1">
    <citation type="journal article" date="2015" name="Sci. Rep.">
        <title>Chromosome-level genome map provides insights into diverse defense mechanisms in the medicinal fungus Ganoderma sinense.</title>
        <authorList>
            <person name="Zhu Y."/>
            <person name="Xu J."/>
            <person name="Sun C."/>
            <person name="Zhou S."/>
            <person name="Xu H."/>
            <person name="Nelson D.R."/>
            <person name="Qian J."/>
            <person name="Song J."/>
            <person name="Luo H."/>
            <person name="Xiang L."/>
            <person name="Li Y."/>
            <person name="Xu Z."/>
            <person name="Ji A."/>
            <person name="Wang L."/>
            <person name="Lu S."/>
            <person name="Hayward A."/>
            <person name="Sun W."/>
            <person name="Li X."/>
            <person name="Schwartz D.C."/>
            <person name="Wang Y."/>
            <person name="Chen S."/>
        </authorList>
    </citation>
    <scope>NUCLEOTIDE SEQUENCE [LARGE SCALE GENOMIC DNA]</scope>
    <source>
        <strain evidence="6 7">ZZ0214-1</strain>
    </source>
</reference>
<dbReference type="InterPro" id="IPR002893">
    <property type="entry name" value="Znf_MYND"/>
</dbReference>
<dbReference type="SUPFAM" id="SSF144232">
    <property type="entry name" value="HIT/MYND zinc finger-like"/>
    <property type="match status" value="1"/>
</dbReference>
<keyword evidence="2 4" id="KW-0863">Zinc-finger</keyword>
<protein>
    <recommendedName>
        <fullName evidence="5">MYND-type domain-containing protein</fullName>
    </recommendedName>
</protein>
<dbReference type="GO" id="GO:0008270">
    <property type="term" value="F:zinc ion binding"/>
    <property type="evidence" value="ECO:0007669"/>
    <property type="project" value="UniProtKB-KW"/>
</dbReference>
<keyword evidence="1" id="KW-0479">Metal-binding</keyword>
<evidence type="ECO:0000313" key="7">
    <source>
        <dbReference type="Proteomes" id="UP000230002"/>
    </source>
</evidence>
<gene>
    <name evidence="6" type="ORF">GSI_07356</name>
</gene>
<dbReference type="Pfam" id="PF01753">
    <property type="entry name" value="zf-MYND"/>
    <property type="match status" value="1"/>
</dbReference>
<feature type="domain" description="MYND-type" evidence="5">
    <location>
        <begin position="16"/>
        <end position="57"/>
    </location>
</feature>
<evidence type="ECO:0000256" key="1">
    <source>
        <dbReference type="ARBA" id="ARBA00022723"/>
    </source>
</evidence>
<comment type="caution">
    <text evidence="6">The sequence shown here is derived from an EMBL/GenBank/DDBJ whole genome shotgun (WGS) entry which is preliminary data.</text>
</comment>
<dbReference type="Proteomes" id="UP000230002">
    <property type="component" value="Unassembled WGS sequence"/>
</dbReference>
<dbReference type="STRING" id="1077348.A0A2G8SA79"/>
<dbReference type="Gene3D" id="6.10.140.2220">
    <property type="match status" value="1"/>
</dbReference>
<dbReference type="EMBL" id="AYKW01000014">
    <property type="protein sequence ID" value="PIL30654.1"/>
    <property type="molecule type" value="Genomic_DNA"/>
</dbReference>
<dbReference type="PROSITE" id="PS01360">
    <property type="entry name" value="ZF_MYND_1"/>
    <property type="match status" value="1"/>
</dbReference>
<evidence type="ECO:0000256" key="3">
    <source>
        <dbReference type="ARBA" id="ARBA00022833"/>
    </source>
</evidence>
<accession>A0A2G8SA79</accession>
<keyword evidence="3" id="KW-0862">Zinc</keyword>
<organism evidence="6 7">
    <name type="scientific">Ganoderma sinense ZZ0214-1</name>
    <dbReference type="NCBI Taxonomy" id="1077348"/>
    <lineage>
        <taxon>Eukaryota</taxon>
        <taxon>Fungi</taxon>
        <taxon>Dikarya</taxon>
        <taxon>Basidiomycota</taxon>
        <taxon>Agaricomycotina</taxon>
        <taxon>Agaricomycetes</taxon>
        <taxon>Polyporales</taxon>
        <taxon>Polyporaceae</taxon>
        <taxon>Ganoderma</taxon>
    </lineage>
</organism>
<evidence type="ECO:0000259" key="5">
    <source>
        <dbReference type="PROSITE" id="PS50865"/>
    </source>
</evidence>
<evidence type="ECO:0000313" key="6">
    <source>
        <dbReference type="EMBL" id="PIL30654.1"/>
    </source>
</evidence>
<proteinExistence type="predicted"/>
<evidence type="ECO:0000256" key="4">
    <source>
        <dbReference type="PROSITE-ProRule" id="PRU00134"/>
    </source>
</evidence>